<evidence type="ECO:0000256" key="3">
    <source>
        <dbReference type="ARBA" id="ARBA00022475"/>
    </source>
</evidence>
<name>A0ABD6CLT7_9EURY</name>
<dbReference type="Pfam" id="PF21082">
    <property type="entry name" value="MS_channel_3rd"/>
    <property type="match status" value="1"/>
</dbReference>
<evidence type="ECO:0000259" key="9">
    <source>
        <dbReference type="Pfam" id="PF00924"/>
    </source>
</evidence>
<dbReference type="AlphaFoldDB" id="A0ABD6CLT7"/>
<feature type="transmembrane region" description="Helical" evidence="8">
    <location>
        <begin position="101"/>
        <end position="130"/>
    </location>
</feature>
<dbReference type="SUPFAM" id="SSF82689">
    <property type="entry name" value="Mechanosensitive channel protein MscS (YggB), C-terminal domain"/>
    <property type="match status" value="1"/>
</dbReference>
<comment type="subcellular location">
    <subcellularLocation>
        <location evidence="1">Cell membrane</location>
        <topology evidence="1">Multi-pass membrane protein</topology>
    </subcellularLocation>
</comment>
<evidence type="ECO:0000256" key="5">
    <source>
        <dbReference type="ARBA" id="ARBA00022989"/>
    </source>
</evidence>
<keyword evidence="5 8" id="KW-1133">Transmembrane helix</keyword>
<evidence type="ECO:0000256" key="8">
    <source>
        <dbReference type="SAM" id="Phobius"/>
    </source>
</evidence>
<reference evidence="11 12" key="1">
    <citation type="journal article" date="2019" name="Int. J. Syst. Evol. Microbiol.">
        <title>The Global Catalogue of Microorganisms (GCM) 10K type strain sequencing project: providing services to taxonomists for standard genome sequencing and annotation.</title>
        <authorList>
            <consortium name="The Broad Institute Genomics Platform"/>
            <consortium name="The Broad Institute Genome Sequencing Center for Infectious Disease"/>
            <person name="Wu L."/>
            <person name="Ma J."/>
        </authorList>
    </citation>
    <scope>NUCLEOTIDE SEQUENCE [LARGE SCALE GENOMIC DNA]</scope>
    <source>
        <strain evidence="11 12">CGMCC 1.12121</strain>
    </source>
</reference>
<evidence type="ECO:0000256" key="6">
    <source>
        <dbReference type="ARBA" id="ARBA00023136"/>
    </source>
</evidence>
<evidence type="ECO:0000313" key="12">
    <source>
        <dbReference type="Proteomes" id="UP001597085"/>
    </source>
</evidence>
<comment type="similarity">
    <text evidence="2">Belongs to the MscS (TC 1.A.23) family.</text>
</comment>
<dbReference type="RefSeq" id="WP_256420565.1">
    <property type="nucleotide sequence ID" value="NZ_JANHDI010000002.1"/>
</dbReference>
<evidence type="ECO:0000256" key="1">
    <source>
        <dbReference type="ARBA" id="ARBA00004651"/>
    </source>
</evidence>
<feature type="transmembrane region" description="Helical" evidence="8">
    <location>
        <begin position="74"/>
        <end position="95"/>
    </location>
</feature>
<dbReference type="Proteomes" id="UP001597085">
    <property type="component" value="Unassembled WGS sequence"/>
</dbReference>
<dbReference type="Pfam" id="PF00924">
    <property type="entry name" value="MS_channel_2nd"/>
    <property type="match status" value="1"/>
</dbReference>
<dbReference type="GO" id="GO:0005886">
    <property type="term" value="C:plasma membrane"/>
    <property type="evidence" value="ECO:0007669"/>
    <property type="project" value="UniProtKB-SubCell"/>
</dbReference>
<dbReference type="SUPFAM" id="SSF50182">
    <property type="entry name" value="Sm-like ribonucleoproteins"/>
    <property type="match status" value="1"/>
</dbReference>
<dbReference type="InterPro" id="IPR006685">
    <property type="entry name" value="MscS_channel_2nd"/>
</dbReference>
<accession>A0ABD6CLT7</accession>
<evidence type="ECO:0000313" key="11">
    <source>
        <dbReference type="EMBL" id="MFD1599041.1"/>
    </source>
</evidence>
<organism evidence="11 12">
    <name type="scientific">Halobellus rarus</name>
    <dbReference type="NCBI Taxonomy" id="1126237"/>
    <lineage>
        <taxon>Archaea</taxon>
        <taxon>Methanobacteriati</taxon>
        <taxon>Methanobacteriota</taxon>
        <taxon>Stenosarchaea group</taxon>
        <taxon>Halobacteria</taxon>
        <taxon>Halobacteriales</taxon>
        <taxon>Haloferacaceae</taxon>
        <taxon>Halobellus</taxon>
    </lineage>
</organism>
<feature type="region of interest" description="Disordered" evidence="7">
    <location>
        <begin position="309"/>
        <end position="394"/>
    </location>
</feature>
<evidence type="ECO:0000256" key="2">
    <source>
        <dbReference type="ARBA" id="ARBA00008017"/>
    </source>
</evidence>
<dbReference type="InterPro" id="IPR049278">
    <property type="entry name" value="MS_channel_C"/>
</dbReference>
<feature type="transmembrane region" description="Helical" evidence="8">
    <location>
        <begin position="33"/>
        <end position="54"/>
    </location>
</feature>
<gene>
    <name evidence="11" type="ORF">ACFSBX_08745</name>
</gene>
<dbReference type="InterPro" id="IPR010920">
    <property type="entry name" value="LSM_dom_sf"/>
</dbReference>
<keyword evidence="4 8" id="KW-0812">Transmembrane</keyword>
<feature type="compositionally biased region" description="Basic and acidic residues" evidence="7">
    <location>
        <begin position="384"/>
        <end position="394"/>
    </location>
</feature>
<dbReference type="InterPro" id="IPR011066">
    <property type="entry name" value="MscS_channel_C_sf"/>
</dbReference>
<dbReference type="Gene3D" id="3.30.70.100">
    <property type="match status" value="1"/>
</dbReference>
<dbReference type="EMBL" id="JBHUDK010000006">
    <property type="protein sequence ID" value="MFD1599041.1"/>
    <property type="molecule type" value="Genomic_DNA"/>
</dbReference>
<feature type="domain" description="Mechanosensitive ion channel MscS" evidence="9">
    <location>
        <begin position="119"/>
        <end position="185"/>
    </location>
</feature>
<dbReference type="Gene3D" id="2.30.30.60">
    <property type="match status" value="1"/>
</dbReference>
<dbReference type="PANTHER" id="PTHR30221">
    <property type="entry name" value="SMALL-CONDUCTANCE MECHANOSENSITIVE CHANNEL"/>
    <property type="match status" value="1"/>
</dbReference>
<keyword evidence="12" id="KW-1185">Reference proteome</keyword>
<protein>
    <submittedName>
        <fullName evidence="11">Mechanosensitive ion channel family protein</fullName>
    </submittedName>
</protein>
<evidence type="ECO:0000256" key="4">
    <source>
        <dbReference type="ARBA" id="ARBA00022692"/>
    </source>
</evidence>
<sequence length="394" mass="42892">MQSATTPTATPSAAPGGGQTLASVLPEWLLFPGWRWVFAALIVAFGVFVSRYVVRLVGRPVARRFQRQSVAQMALRLVRLGVVLVTLGIAASVLGLRFGDIVLSVTVFSAVLGIVLAPIVGSTINGLFLLADQPYEIGDMIELDDGRRGFVDDITIRYTKMFTLNNTFLVIPNSEIREHLVTNYSAEDERVRLSLDVVVTYESDIDQARRLLSRAAAADEAVIEGGPDIRIGSARYPARPTVLKSDFGDDGVVLTLRFWAKIPYKIPSVESRVRKRIWDAFAETDADIEFAYPHRHLVFDDTSGTLDATVENRDGGRARADDDSVQTAFTETDSEDAGTGSSGIETPGTEASGLEGEHSTDSDVAGDDSERSADSDADTDDGSFDLRLRRPDEE</sequence>
<keyword evidence="3" id="KW-1003">Cell membrane</keyword>
<dbReference type="InterPro" id="IPR023408">
    <property type="entry name" value="MscS_beta-dom_sf"/>
</dbReference>
<dbReference type="PANTHER" id="PTHR30221:SF1">
    <property type="entry name" value="SMALL-CONDUCTANCE MECHANOSENSITIVE CHANNEL"/>
    <property type="match status" value="1"/>
</dbReference>
<evidence type="ECO:0000259" key="10">
    <source>
        <dbReference type="Pfam" id="PF21082"/>
    </source>
</evidence>
<evidence type="ECO:0000256" key="7">
    <source>
        <dbReference type="SAM" id="MobiDB-lite"/>
    </source>
</evidence>
<keyword evidence="6 8" id="KW-0472">Membrane</keyword>
<comment type="caution">
    <text evidence="11">The sequence shown here is derived from an EMBL/GenBank/DDBJ whole genome shotgun (WGS) entry which is preliminary data.</text>
</comment>
<feature type="domain" description="Mechanosensitive ion channel MscS C-terminal" evidence="10">
    <location>
        <begin position="195"/>
        <end position="287"/>
    </location>
</feature>
<proteinExistence type="inferred from homology"/>
<feature type="compositionally biased region" description="Basic and acidic residues" evidence="7">
    <location>
        <begin position="310"/>
        <end position="322"/>
    </location>
</feature>
<dbReference type="InterPro" id="IPR045275">
    <property type="entry name" value="MscS_archaea/bacteria_type"/>
</dbReference>